<name>A0AAV7W748_PLEWA</name>
<gene>
    <name evidence="2" type="ORF">NDU88_004045</name>
</gene>
<evidence type="ECO:0000256" key="1">
    <source>
        <dbReference type="SAM" id="MobiDB-lite"/>
    </source>
</evidence>
<evidence type="ECO:0000313" key="2">
    <source>
        <dbReference type="EMBL" id="KAJ1208662.1"/>
    </source>
</evidence>
<dbReference type="EMBL" id="JANPWB010000002">
    <property type="protein sequence ID" value="KAJ1208662.1"/>
    <property type="molecule type" value="Genomic_DNA"/>
</dbReference>
<dbReference type="AlphaFoldDB" id="A0AAV7W748"/>
<dbReference type="Proteomes" id="UP001066276">
    <property type="component" value="Chromosome 1_2"/>
</dbReference>
<protein>
    <submittedName>
        <fullName evidence="2">Uncharacterized protein</fullName>
    </submittedName>
</protein>
<feature type="region of interest" description="Disordered" evidence="1">
    <location>
        <begin position="56"/>
        <end position="81"/>
    </location>
</feature>
<keyword evidence="3" id="KW-1185">Reference proteome</keyword>
<accession>A0AAV7W748</accession>
<sequence>MFGHLNASAASAGWSVAEERVAEHTLGQTRRGMRCGGRRTGRTVLPDSFHLILPHSRPTYPDWPEQPNSSKSPNQNCETELRATPEHPAASGFDLVRSGASAKGQATGGASTLPLVAVYNIYARLESNHFPQAIPLRRVWKRLPNTNIIISAPMTSNTKKLKWQRHSIEKVMEEVYRCAGSLEELKRGFENQEQTA</sequence>
<proteinExistence type="predicted"/>
<reference evidence="2" key="1">
    <citation type="journal article" date="2022" name="bioRxiv">
        <title>Sequencing and chromosome-scale assembly of the giantPleurodeles waltlgenome.</title>
        <authorList>
            <person name="Brown T."/>
            <person name="Elewa A."/>
            <person name="Iarovenko S."/>
            <person name="Subramanian E."/>
            <person name="Araus A.J."/>
            <person name="Petzold A."/>
            <person name="Susuki M."/>
            <person name="Suzuki K.-i.T."/>
            <person name="Hayashi T."/>
            <person name="Toyoda A."/>
            <person name="Oliveira C."/>
            <person name="Osipova E."/>
            <person name="Leigh N.D."/>
            <person name="Simon A."/>
            <person name="Yun M.H."/>
        </authorList>
    </citation>
    <scope>NUCLEOTIDE SEQUENCE</scope>
    <source>
        <strain evidence="2">20211129_DDA</strain>
        <tissue evidence="2">Liver</tissue>
    </source>
</reference>
<evidence type="ECO:0000313" key="3">
    <source>
        <dbReference type="Proteomes" id="UP001066276"/>
    </source>
</evidence>
<feature type="compositionally biased region" description="Polar residues" evidence="1">
    <location>
        <begin position="66"/>
        <end position="78"/>
    </location>
</feature>
<organism evidence="2 3">
    <name type="scientific">Pleurodeles waltl</name>
    <name type="common">Iberian ribbed newt</name>
    <dbReference type="NCBI Taxonomy" id="8319"/>
    <lineage>
        <taxon>Eukaryota</taxon>
        <taxon>Metazoa</taxon>
        <taxon>Chordata</taxon>
        <taxon>Craniata</taxon>
        <taxon>Vertebrata</taxon>
        <taxon>Euteleostomi</taxon>
        <taxon>Amphibia</taxon>
        <taxon>Batrachia</taxon>
        <taxon>Caudata</taxon>
        <taxon>Salamandroidea</taxon>
        <taxon>Salamandridae</taxon>
        <taxon>Pleurodelinae</taxon>
        <taxon>Pleurodeles</taxon>
    </lineage>
</organism>
<comment type="caution">
    <text evidence="2">The sequence shown here is derived from an EMBL/GenBank/DDBJ whole genome shotgun (WGS) entry which is preliminary data.</text>
</comment>